<dbReference type="AlphaFoldDB" id="A0A133VH44"/>
<evidence type="ECO:0000259" key="1">
    <source>
        <dbReference type="Pfam" id="PF02518"/>
    </source>
</evidence>
<evidence type="ECO:0000313" key="2">
    <source>
        <dbReference type="EMBL" id="KXB05755.1"/>
    </source>
</evidence>
<protein>
    <recommendedName>
        <fullName evidence="1">Histidine kinase/HSP90-like ATPase domain-containing protein</fullName>
    </recommendedName>
</protein>
<feature type="domain" description="Histidine kinase/HSP90-like ATPase" evidence="1">
    <location>
        <begin position="6"/>
        <end position="105"/>
    </location>
</feature>
<keyword evidence="3" id="KW-1185">Reference proteome</keyword>
<comment type="caution">
    <text evidence="2">The sequence shown here is derived from an EMBL/GenBank/DDBJ whole genome shotgun (WGS) entry which is preliminary data.</text>
</comment>
<sequence length="107" mass="12221">MGDYSLNTLFTQLLKTRIQKSECDNIKISAEEKKNEKILLKFKDNSKRLSKDIKNLFTGTPYTGKASGAGGVMYYMLREIAEHNNAKIEIHDSELSGVRFDVYLRKA</sequence>
<dbReference type="EMBL" id="LHYC01000002">
    <property type="protein sequence ID" value="KXB05755.1"/>
    <property type="molecule type" value="Genomic_DNA"/>
</dbReference>
<proteinExistence type="predicted"/>
<dbReference type="Gene3D" id="3.30.565.10">
    <property type="entry name" value="Histidine kinase-like ATPase, C-terminal domain"/>
    <property type="match status" value="1"/>
</dbReference>
<evidence type="ECO:0000313" key="3">
    <source>
        <dbReference type="Proteomes" id="UP000070549"/>
    </source>
</evidence>
<name>A0A133VH44_9EURY</name>
<dbReference type="Proteomes" id="UP000070549">
    <property type="component" value="Unassembled WGS sequence"/>
</dbReference>
<reference evidence="2 3" key="1">
    <citation type="journal article" date="2016" name="Sci. Rep.">
        <title>Metabolic traits of an uncultured archaeal lineage -MSBL1- from brine pools of the Red Sea.</title>
        <authorList>
            <person name="Mwirichia R."/>
            <person name="Alam I."/>
            <person name="Rashid M."/>
            <person name="Vinu M."/>
            <person name="Ba-Alawi W."/>
            <person name="Anthony Kamau A."/>
            <person name="Kamanda Ngugi D."/>
            <person name="Goker M."/>
            <person name="Klenk H.P."/>
            <person name="Bajic V."/>
            <person name="Stingl U."/>
        </authorList>
    </citation>
    <scope>NUCLEOTIDE SEQUENCE [LARGE SCALE GENOMIC DNA]</scope>
    <source>
        <strain evidence="2">SCGC-AAA382A03</strain>
    </source>
</reference>
<accession>A0A133VH44</accession>
<dbReference type="InterPro" id="IPR003594">
    <property type="entry name" value="HATPase_dom"/>
</dbReference>
<organism evidence="2 3">
    <name type="scientific">candidate division MSBL1 archaeon SCGC-AAA382A03</name>
    <dbReference type="NCBI Taxonomy" id="1698278"/>
    <lineage>
        <taxon>Archaea</taxon>
        <taxon>Methanobacteriati</taxon>
        <taxon>Methanobacteriota</taxon>
        <taxon>candidate division MSBL1</taxon>
    </lineage>
</organism>
<gene>
    <name evidence="2" type="ORF">AKJ49_00095</name>
</gene>
<dbReference type="Pfam" id="PF02518">
    <property type="entry name" value="HATPase_c"/>
    <property type="match status" value="1"/>
</dbReference>
<dbReference type="InterPro" id="IPR036890">
    <property type="entry name" value="HATPase_C_sf"/>
</dbReference>